<evidence type="ECO:0000313" key="1">
    <source>
        <dbReference type="EMBL" id="PZG10932.1"/>
    </source>
</evidence>
<dbReference type="RefSeq" id="WP_111218120.1">
    <property type="nucleotide sequence ID" value="NZ_POTY01000241.1"/>
</dbReference>
<dbReference type="EMBL" id="POTY01000241">
    <property type="protein sequence ID" value="PZG10932.1"/>
    <property type="molecule type" value="Genomic_DNA"/>
</dbReference>
<evidence type="ECO:0000313" key="2">
    <source>
        <dbReference type="Proteomes" id="UP000248924"/>
    </source>
</evidence>
<dbReference type="AlphaFoldDB" id="A0A2W2DGA8"/>
<name>A0A2W2DGA8_9ACTN</name>
<protein>
    <recommendedName>
        <fullName evidence="3">Abortive infection protein-like C-terminal domain-containing protein</fullName>
    </recommendedName>
</protein>
<dbReference type="Proteomes" id="UP000248924">
    <property type="component" value="Unassembled WGS sequence"/>
</dbReference>
<keyword evidence="2" id="KW-1185">Reference proteome</keyword>
<proteinExistence type="predicted"/>
<accession>A0A2W2DGA8</accession>
<dbReference type="OrthoDB" id="5139861at2"/>
<reference evidence="1 2" key="1">
    <citation type="submission" date="2018-01" db="EMBL/GenBank/DDBJ databases">
        <title>Draft genome sequence of Jishengella sp. NA12.</title>
        <authorList>
            <person name="Sahin N."/>
            <person name="Ay H."/>
            <person name="Saygin H."/>
        </authorList>
    </citation>
    <scope>NUCLEOTIDE SEQUENCE [LARGE SCALE GENOMIC DNA]</scope>
    <source>
        <strain evidence="1 2">NA12</strain>
    </source>
</reference>
<organism evidence="1 2">
    <name type="scientific">Micromonospora craterilacus</name>
    <dbReference type="NCBI Taxonomy" id="1655439"/>
    <lineage>
        <taxon>Bacteria</taxon>
        <taxon>Bacillati</taxon>
        <taxon>Actinomycetota</taxon>
        <taxon>Actinomycetes</taxon>
        <taxon>Micromonosporales</taxon>
        <taxon>Micromonosporaceae</taxon>
        <taxon>Micromonospora</taxon>
    </lineage>
</organism>
<gene>
    <name evidence="1" type="ORF">C1I95_27700</name>
</gene>
<sequence>MSHNSYARFELMRPEHVGDAHWEAINVEIVRFARALESDDDPQAIGYLKCLVEAVAKVVLDINGTPAGGNENFDTLVPRAHELLAGQPGHELAYQTPFGILATQARKMATAMGAIRNNFGAGHGRARQPEMRSEMLDLAIDGSLLWTRWALRRLGYFAQGRPEALIRDLVGDPYGSINWYSGDLTERLSNANLPRLEGKHARAIGVAVGQRAAMDTFNVRIEGVNACVADPDLTAWPAAYRIGVATGLLFSPAELPTFTARNLHQALEACAPIIDASGEIVSLVRRVMEARPPGHLPGEAAQNNELIWFVKQAAAGRPEVEQAAWTDLAEHLSG</sequence>
<evidence type="ECO:0008006" key="3">
    <source>
        <dbReference type="Google" id="ProtNLM"/>
    </source>
</evidence>
<comment type="caution">
    <text evidence="1">The sequence shown here is derived from an EMBL/GenBank/DDBJ whole genome shotgun (WGS) entry which is preliminary data.</text>
</comment>